<reference evidence="7" key="1">
    <citation type="submission" date="2021-02" db="EMBL/GenBank/DDBJ databases">
        <title>Infant gut strain persistence is associated with maternal origin, phylogeny, and functional potential including surface adhesion and iron acquisition.</title>
        <authorList>
            <person name="Lou Y.C."/>
        </authorList>
    </citation>
    <scope>NUCLEOTIDE SEQUENCE</scope>
    <source>
        <strain evidence="7">L3_108_000G1_dasL3_108_000G1_metabat.metabat.11</strain>
    </source>
</reference>
<protein>
    <submittedName>
        <fullName evidence="7">Oligosaccharide flippase family protein</fullName>
    </submittedName>
</protein>
<comment type="caution">
    <text evidence="7">The sequence shown here is derived from an EMBL/GenBank/DDBJ whole genome shotgun (WGS) entry which is preliminary data.</text>
</comment>
<evidence type="ECO:0000256" key="3">
    <source>
        <dbReference type="ARBA" id="ARBA00022692"/>
    </source>
</evidence>
<evidence type="ECO:0000256" key="2">
    <source>
        <dbReference type="ARBA" id="ARBA00022475"/>
    </source>
</evidence>
<name>A0A943I6Z4_9FIRM</name>
<dbReference type="PANTHER" id="PTHR30250:SF26">
    <property type="entry name" value="PSMA PROTEIN"/>
    <property type="match status" value="1"/>
</dbReference>
<evidence type="ECO:0000313" key="8">
    <source>
        <dbReference type="Proteomes" id="UP000751224"/>
    </source>
</evidence>
<keyword evidence="5 6" id="KW-0472">Membrane</keyword>
<sequence length="504" mass="56514">MQNQRKAGIILSYISTVLNMLISLFFTPFLISSLGNVEYGIYRIVQSFAGSLSIMTFGIGTLVSIIIAKCSTDNAKKHEQENFLAMSLIISIFLSLLILFIGYIISFGIDDLYKSTMTLQQIILIKKMYIILVINISVTIFNDLFTGMINGNEKFIVSGSIKIFRYIARVCILIILLSAGYKSISIVLTDLLINVVLIIFEIFYCLNNLHIKIKYYYFDKKLFYSTFAFSVAVFLQAIVNQINQNLDSIILGAMVKPNLVTIYSIALTIYTCYCSMTSIVGNVFVPHVAKMVENGASGRELTDLIIRTGRFQLMGAMSVIIAFIVLGKSFISIWVGNDKIEVYYITLILILPMTVSLIQSTGNAVLDSMLKKMGRSIILLVMSGINILLSIFFIKKIGYFGAAFGTAISVLVGNGIILNAYMYKIFDFEIIRFFKEVSKGIISSCIIAGIIVIPVEMIITTNRFTFIIKCIIFILIDGILLYIHGMNNYEKTVVREIIVKLKKK</sequence>
<accession>A0A943I6Z4</accession>
<feature type="transmembrane region" description="Helical" evidence="6">
    <location>
        <begin position="7"/>
        <end position="31"/>
    </location>
</feature>
<dbReference type="EMBL" id="JAGZCC010000077">
    <property type="protein sequence ID" value="MBS5589060.1"/>
    <property type="molecule type" value="Genomic_DNA"/>
</dbReference>
<feature type="transmembrane region" description="Helical" evidence="6">
    <location>
        <begin position="166"/>
        <end position="185"/>
    </location>
</feature>
<feature type="transmembrane region" description="Helical" evidence="6">
    <location>
        <begin position="262"/>
        <end position="285"/>
    </location>
</feature>
<feature type="transmembrane region" description="Helical" evidence="6">
    <location>
        <begin position="51"/>
        <end position="71"/>
    </location>
</feature>
<keyword evidence="4 6" id="KW-1133">Transmembrane helix</keyword>
<feature type="transmembrane region" description="Helical" evidence="6">
    <location>
        <begin position="441"/>
        <end position="460"/>
    </location>
</feature>
<evidence type="ECO:0000256" key="6">
    <source>
        <dbReference type="SAM" id="Phobius"/>
    </source>
</evidence>
<feature type="transmembrane region" description="Helical" evidence="6">
    <location>
        <begin position="222"/>
        <end position="242"/>
    </location>
</feature>
<evidence type="ECO:0000256" key="4">
    <source>
        <dbReference type="ARBA" id="ARBA00022989"/>
    </source>
</evidence>
<feature type="transmembrane region" description="Helical" evidence="6">
    <location>
        <begin position="377"/>
        <end position="394"/>
    </location>
</feature>
<feature type="transmembrane region" description="Helical" evidence="6">
    <location>
        <begin position="400"/>
        <end position="421"/>
    </location>
</feature>
<dbReference type="Proteomes" id="UP000751224">
    <property type="component" value="Unassembled WGS sequence"/>
</dbReference>
<feature type="transmembrane region" description="Helical" evidence="6">
    <location>
        <begin position="313"/>
        <end position="336"/>
    </location>
</feature>
<feature type="transmembrane region" description="Helical" evidence="6">
    <location>
        <begin position="128"/>
        <end position="145"/>
    </location>
</feature>
<keyword evidence="2" id="KW-1003">Cell membrane</keyword>
<dbReference type="GO" id="GO:0005886">
    <property type="term" value="C:plasma membrane"/>
    <property type="evidence" value="ECO:0007669"/>
    <property type="project" value="UniProtKB-SubCell"/>
</dbReference>
<feature type="transmembrane region" description="Helical" evidence="6">
    <location>
        <begin position="466"/>
        <end position="483"/>
    </location>
</feature>
<dbReference type="RefSeq" id="WP_303888043.1">
    <property type="nucleotide sequence ID" value="NZ_JAGZCC010000077.1"/>
</dbReference>
<comment type="subcellular location">
    <subcellularLocation>
        <location evidence="1">Cell membrane</location>
        <topology evidence="1">Multi-pass membrane protein</topology>
    </subcellularLocation>
</comment>
<evidence type="ECO:0000313" key="7">
    <source>
        <dbReference type="EMBL" id="MBS5589060.1"/>
    </source>
</evidence>
<evidence type="ECO:0000256" key="1">
    <source>
        <dbReference type="ARBA" id="ARBA00004651"/>
    </source>
</evidence>
<dbReference type="Pfam" id="PF01943">
    <property type="entry name" value="Polysacc_synt"/>
    <property type="match status" value="1"/>
</dbReference>
<gene>
    <name evidence="7" type="ORF">KHX14_09710</name>
</gene>
<feature type="transmembrane region" description="Helical" evidence="6">
    <location>
        <begin position="83"/>
        <end position="108"/>
    </location>
</feature>
<organism evidence="7 8">
    <name type="scientific">Thomasclavelia spiroformis</name>
    <dbReference type="NCBI Taxonomy" id="29348"/>
    <lineage>
        <taxon>Bacteria</taxon>
        <taxon>Bacillati</taxon>
        <taxon>Bacillota</taxon>
        <taxon>Erysipelotrichia</taxon>
        <taxon>Erysipelotrichales</taxon>
        <taxon>Coprobacillaceae</taxon>
        <taxon>Thomasclavelia</taxon>
    </lineage>
</organism>
<feature type="transmembrane region" description="Helical" evidence="6">
    <location>
        <begin position="342"/>
        <end position="365"/>
    </location>
</feature>
<feature type="transmembrane region" description="Helical" evidence="6">
    <location>
        <begin position="191"/>
        <end position="210"/>
    </location>
</feature>
<dbReference type="InterPro" id="IPR002797">
    <property type="entry name" value="Polysacc_synth"/>
</dbReference>
<evidence type="ECO:0000256" key="5">
    <source>
        <dbReference type="ARBA" id="ARBA00023136"/>
    </source>
</evidence>
<dbReference type="InterPro" id="IPR050833">
    <property type="entry name" value="Poly_Biosynth_Transport"/>
</dbReference>
<dbReference type="AlphaFoldDB" id="A0A943I6Z4"/>
<keyword evidence="3 6" id="KW-0812">Transmembrane</keyword>
<proteinExistence type="predicted"/>
<dbReference type="PANTHER" id="PTHR30250">
    <property type="entry name" value="PST FAMILY PREDICTED COLANIC ACID TRANSPORTER"/>
    <property type="match status" value="1"/>
</dbReference>